<keyword evidence="3" id="KW-1185">Reference proteome</keyword>
<sequence>GDTPCNPSGHFWLVICIQGARQLSEKNWDRDTIGRFWRETMPYNATHPNRGLLNGLIQQHRTNGYNTTFRGKAASRILNDTTVDDAEIDVWYADAQAANTDADWEGLRDAIVPPPTQGAPAGSSSHSGG</sequence>
<comment type="caution">
    <text evidence="2">The sequence shown here is derived from an EMBL/GenBank/DDBJ whole genome shotgun (WGS) entry which is preliminary data.</text>
</comment>
<dbReference type="Proteomes" id="UP000241769">
    <property type="component" value="Unassembled WGS sequence"/>
</dbReference>
<evidence type="ECO:0000313" key="2">
    <source>
        <dbReference type="EMBL" id="PRP72934.1"/>
    </source>
</evidence>
<evidence type="ECO:0000313" key="3">
    <source>
        <dbReference type="Proteomes" id="UP000241769"/>
    </source>
</evidence>
<dbReference type="AlphaFoldDB" id="A0A2P6MMJ6"/>
<feature type="non-terminal residue" evidence="2">
    <location>
        <position position="1"/>
    </location>
</feature>
<reference evidence="2 3" key="1">
    <citation type="journal article" date="2018" name="Genome Biol. Evol.">
        <title>Multiple Roots of Fruiting Body Formation in Amoebozoa.</title>
        <authorList>
            <person name="Hillmann F."/>
            <person name="Forbes G."/>
            <person name="Novohradska S."/>
            <person name="Ferling I."/>
            <person name="Riege K."/>
            <person name="Groth M."/>
            <person name="Westermann M."/>
            <person name="Marz M."/>
            <person name="Spaller T."/>
            <person name="Winckler T."/>
            <person name="Schaap P."/>
            <person name="Glockner G."/>
        </authorList>
    </citation>
    <scope>NUCLEOTIDE SEQUENCE [LARGE SCALE GENOMIC DNA]</scope>
    <source>
        <strain evidence="2 3">Jena</strain>
    </source>
</reference>
<name>A0A2P6MMJ6_9EUKA</name>
<accession>A0A2P6MMJ6</accession>
<proteinExistence type="predicted"/>
<feature type="region of interest" description="Disordered" evidence="1">
    <location>
        <begin position="109"/>
        <end position="129"/>
    </location>
</feature>
<organism evidence="2 3">
    <name type="scientific">Planoprotostelium fungivorum</name>
    <dbReference type="NCBI Taxonomy" id="1890364"/>
    <lineage>
        <taxon>Eukaryota</taxon>
        <taxon>Amoebozoa</taxon>
        <taxon>Evosea</taxon>
        <taxon>Variosea</taxon>
        <taxon>Cavosteliida</taxon>
        <taxon>Cavosteliaceae</taxon>
        <taxon>Planoprotostelium</taxon>
    </lineage>
</organism>
<dbReference type="InParanoid" id="A0A2P6MMJ6"/>
<dbReference type="EMBL" id="MDYQ01000742">
    <property type="protein sequence ID" value="PRP72934.1"/>
    <property type="molecule type" value="Genomic_DNA"/>
</dbReference>
<gene>
    <name evidence="2" type="ORF">PROFUN_17106</name>
</gene>
<evidence type="ECO:0000256" key="1">
    <source>
        <dbReference type="SAM" id="MobiDB-lite"/>
    </source>
</evidence>
<protein>
    <submittedName>
        <fullName evidence="2">Uncharacterized protein</fullName>
    </submittedName>
</protein>
<feature type="compositionally biased region" description="Low complexity" evidence="1">
    <location>
        <begin position="118"/>
        <end position="129"/>
    </location>
</feature>